<evidence type="ECO:0000313" key="7">
    <source>
        <dbReference type="EMBL" id="KAJ4850706.1"/>
    </source>
</evidence>
<sequence>NYNLASMETKSSLDIQLPPGFRFHPSDEELILYYLKNKITSSPLPASVVADIDLYKYNPWELPKKALFGEDEWYFFTPRDRKYPNGARPNRAAASGYWKATGTDRPVLAAGGASIGVKKALVFYEGRPPRGIKTDWIMHEYRLLDTMIWNTPKRKGSMRLDDWVLCRVRQKSSIIRNTWEDQNGPNYEPAAGYLPKMNNLHLLQANPNPSSFDMVKNYLYNDFPMLPYIFASSRGFPCINEASSNISFQTTDSYSSSTRVYSDNGDGRHLQAPVASFDSFLNPLKRKFAENFDEHRSCIPPSKKLTSNENMEDFVNEGIENLNFGTDQPEGNNFSPAVEWNSLMQHQ</sequence>
<dbReference type="GO" id="GO:0005634">
    <property type="term" value="C:nucleus"/>
    <property type="evidence" value="ECO:0007669"/>
    <property type="project" value="UniProtKB-SubCell"/>
</dbReference>
<protein>
    <recommendedName>
        <fullName evidence="6">NAC domain-containing protein</fullName>
    </recommendedName>
</protein>
<dbReference type="AlphaFoldDB" id="A0A9Q0GJ28"/>
<keyword evidence="8" id="KW-1185">Reference proteome</keyword>
<dbReference type="SUPFAM" id="SSF101941">
    <property type="entry name" value="NAC domain"/>
    <property type="match status" value="1"/>
</dbReference>
<dbReference type="Pfam" id="PF02365">
    <property type="entry name" value="NAM"/>
    <property type="match status" value="1"/>
</dbReference>
<reference evidence="7" key="2">
    <citation type="journal article" date="2023" name="Plants (Basel)">
        <title>Annotation of the Turnera subulata (Passifloraceae) Draft Genome Reveals the S-Locus Evolved after the Divergence of Turneroideae from Passifloroideae in a Stepwise Manner.</title>
        <authorList>
            <person name="Henning P.M."/>
            <person name="Roalson E.H."/>
            <person name="Mir W."/>
            <person name="McCubbin A.G."/>
            <person name="Shore J.S."/>
        </authorList>
    </citation>
    <scope>NUCLEOTIDE SEQUENCE</scope>
    <source>
        <strain evidence="7">F60SS</strain>
    </source>
</reference>
<evidence type="ECO:0000256" key="2">
    <source>
        <dbReference type="ARBA" id="ARBA00023015"/>
    </source>
</evidence>
<dbReference type="Gene3D" id="2.170.150.80">
    <property type="entry name" value="NAC domain"/>
    <property type="match status" value="1"/>
</dbReference>
<dbReference type="GO" id="GO:0003677">
    <property type="term" value="F:DNA binding"/>
    <property type="evidence" value="ECO:0007669"/>
    <property type="project" value="UniProtKB-KW"/>
</dbReference>
<keyword evidence="3" id="KW-0238">DNA-binding</keyword>
<dbReference type="InterPro" id="IPR003441">
    <property type="entry name" value="NAC-dom"/>
</dbReference>
<accession>A0A9Q0GJ28</accession>
<keyword evidence="2" id="KW-0805">Transcription regulation</keyword>
<dbReference type="InterPro" id="IPR036093">
    <property type="entry name" value="NAC_dom_sf"/>
</dbReference>
<evidence type="ECO:0000256" key="3">
    <source>
        <dbReference type="ARBA" id="ARBA00023125"/>
    </source>
</evidence>
<evidence type="ECO:0000256" key="1">
    <source>
        <dbReference type="ARBA" id="ARBA00004123"/>
    </source>
</evidence>
<dbReference type="OrthoDB" id="1921961at2759"/>
<gene>
    <name evidence="7" type="ORF">Tsubulata_005608</name>
</gene>
<evidence type="ECO:0000256" key="5">
    <source>
        <dbReference type="ARBA" id="ARBA00023242"/>
    </source>
</evidence>
<feature type="domain" description="NAC" evidence="6">
    <location>
        <begin position="17"/>
        <end position="171"/>
    </location>
</feature>
<proteinExistence type="predicted"/>
<name>A0A9Q0GJ28_9ROSI</name>
<organism evidence="7 8">
    <name type="scientific">Turnera subulata</name>
    <dbReference type="NCBI Taxonomy" id="218843"/>
    <lineage>
        <taxon>Eukaryota</taxon>
        <taxon>Viridiplantae</taxon>
        <taxon>Streptophyta</taxon>
        <taxon>Embryophyta</taxon>
        <taxon>Tracheophyta</taxon>
        <taxon>Spermatophyta</taxon>
        <taxon>Magnoliopsida</taxon>
        <taxon>eudicotyledons</taxon>
        <taxon>Gunneridae</taxon>
        <taxon>Pentapetalae</taxon>
        <taxon>rosids</taxon>
        <taxon>fabids</taxon>
        <taxon>Malpighiales</taxon>
        <taxon>Passifloraceae</taxon>
        <taxon>Turnera</taxon>
    </lineage>
</organism>
<dbReference type="PANTHER" id="PTHR31744:SF233">
    <property type="entry name" value="NAC DOMAIN-CONTAINING PROTEIN 72-LIKE"/>
    <property type="match status" value="1"/>
</dbReference>
<dbReference type="PANTHER" id="PTHR31744">
    <property type="entry name" value="PROTEIN CUP-SHAPED COTYLEDON 2-RELATED"/>
    <property type="match status" value="1"/>
</dbReference>
<dbReference type="PROSITE" id="PS51005">
    <property type="entry name" value="NAC"/>
    <property type="match status" value="1"/>
</dbReference>
<evidence type="ECO:0000313" key="8">
    <source>
        <dbReference type="Proteomes" id="UP001141552"/>
    </source>
</evidence>
<dbReference type="EMBL" id="JAKUCV010000249">
    <property type="protein sequence ID" value="KAJ4850706.1"/>
    <property type="molecule type" value="Genomic_DNA"/>
</dbReference>
<dbReference type="GO" id="GO:0006355">
    <property type="term" value="P:regulation of DNA-templated transcription"/>
    <property type="evidence" value="ECO:0007669"/>
    <property type="project" value="InterPro"/>
</dbReference>
<comment type="subcellular location">
    <subcellularLocation>
        <location evidence="1">Nucleus</location>
    </subcellularLocation>
</comment>
<feature type="non-terminal residue" evidence="7">
    <location>
        <position position="1"/>
    </location>
</feature>
<reference evidence="7" key="1">
    <citation type="submission" date="2022-02" db="EMBL/GenBank/DDBJ databases">
        <authorList>
            <person name="Henning P.M."/>
            <person name="McCubbin A.G."/>
            <person name="Shore J.S."/>
        </authorList>
    </citation>
    <scope>NUCLEOTIDE SEQUENCE</scope>
    <source>
        <strain evidence="7">F60SS</strain>
        <tissue evidence="7">Leaves</tissue>
    </source>
</reference>
<dbReference type="Proteomes" id="UP001141552">
    <property type="component" value="Unassembled WGS sequence"/>
</dbReference>
<keyword evidence="5" id="KW-0539">Nucleus</keyword>
<evidence type="ECO:0000259" key="6">
    <source>
        <dbReference type="PROSITE" id="PS51005"/>
    </source>
</evidence>
<comment type="caution">
    <text evidence="7">The sequence shown here is derived from an EMBL/GenBank/DDBJ whole genome shotgun (WGS) entry which is preliminary data.</text>
</comment>
<dbReference type="FunFam" id="2.170.150.80:FF:000008">
    <property type="entry name" value="NAC domain-containing protein 72-like"/>
    <property type="match status" value="1"/>
</dbReference>
<evidence type="ECO:0000256" key="4">
    <source>
        <dbReference type="ARBA" id="ARBA00023163"/>
    </source>
</evidence>
<keyword evidence="4" id="KW-0804">Transcription</keyword>